<feature type="region of interest" description="Disordered" evidence="1">
    <location>
        <begin position="568"/>
        <end position="658"/>
    </location>
</feature>
<dbReference type="GO" id="GO:0003676">
    <property type="term" value="F:nucleic acid binding"/>
    <property type="evidence" value="ECO:0007669"/>
    <property type="project" value="InterPro"/>
</dbReference>
<sequence length="658" mass="74010">MTGGISYKPGSLVRWRSQIFRVGQAVTATSVLLEDPNGGDPHVVPVWELSAPEPKPSANPERRLLDALHPDDLAEAKRRFSIIKPLLAHQGPGIHERVCAAAEAHGTTYPTIYRWMKAYEGRRLLSDLAPRRRGKPMPKLLDPKVEAVISSVIKDFYLTDQKPNGQRTIEEVHRRCRAAKLPKPHASTIRARLDALEPQEKVLKRQGKKAAHDKFGAVKGEFPGADAPLAVVQIDHTLLDIIVVDEEQRLPIGRPWLTLAIDVFSRMVFGYHLSLDRPSAFAVGLCLCHGMLDKKAELERLGIKGEWPVWGKPRMVHADNGKDFRSHLIRDTLDEHDILYEFRPPKTPHYGGHIERLCGTLGGQIHALPGTTFSNPKKRGEYDSSGKACMTLAELRHWLLTLIVGIYHNKVHDGIKQPPLARWNDGVIGGGTVKRPTGLPDPIANPRRLRLDFLPFAERTVQPEGIVWDKIWYRDPLISQHVRSREGSRLRKFKVRRDPTDISKLYFLDPGLKDYVEIPYRDYGRPSISLWEYKAALNWLERQGKQAEDEAAIFAAFEDMHRIADGAKRETKRVRRQRAKRDEMRRHREDLTLDPPGITAAAPPAPVGPAPAPQAPRKGRGGKPHLSLVVDNPAKAPAAPSDSFDFPEDEISKGVEIW</sequence>
<dbReference type="SUPFAM" id="SSF53098">
    <property type="entry name" value="Ribonuclease H-like"/>
    <property type="match status" value="1"/>
</dbReference>
<feature type="compositionally biased region" description="Pro residues" evidence="1">
    <location>
        <begin position="603"/>
        <end position="614"/>
    </location>
</feature>
<dbReference type="InterPro" id="IPR036397">
    <property type="entry name" value="RNaseH_sf"/>
</dbReference>
<dbReference type="PROSITE" id="PS50994">
    <property type="entry name" value="INTEGRASE"/>
    <property type="match status" value="1"/>
</dbReference>
<dbReference type="AlphaFoldDB" id="A0A858R4V0"/>
<keyword evidence="4" id="KW-1185">Reference proteome</keyword>
<dbReference type="Pfam" id="PF09299">
    <property type="entry name" value="Mu-transpos_C"/>
    <property type="match status" value="1"/>
</dbReference>
<evidence type="ECO:0000313" key="4">
    <source>
        <dbReference type="Proteomes" id="UP000501891"/>
    </source>
</evidence>
<feature type="domain" description="Integrase catalytic" evidence="2">
    <location>
        <begin position="224"/>
        <end position="427"/>
    </location>
</feature>
<evidence type="ECO:0000313" key="3">
    <source>
        <dbReference type="EMBL" id="QJE72352.1"/>
    </source>
</evidence>
<gene>
    <name evidence="3" type="ORF">HHL28_03890</name>
</gene>
<evidence type="ECO:0000256" key="1">
    <source>
        <dbReference type="SAM" id="MobiDB-lite"/>
    </source>
</evidence>
<dbReference type="InterPro" id="IPR001584">
    <property type="entry name" value="Integrase_cat-core"/>
</dbReference>
<feature type="compositionally biased region" description="Basic residues" evidence="1">
    <location>
        <begin position="570"/>
        <end position="579"/>
    </location>
</feature>
<protein>
    <submittedName>
        <fullName evidence="3">DDE-type integrase/transposase/recombinase</fullName>
    </submittedName>
</protein>
<organism evidence="3 4">
    <name type="scientific">Aerophototrophica crusticola</name>
    <dbReference type="NCBI Taxonomy" id="1709002"/>
    <lineage>
        <taxon>Bacteria</taxon>
        <taxon>Pseudomonadati</taxon>
        <taxon>Pseudomonadota</taxon>
        <taxon>Alphaproteobacteria</taxon>
        <taxon>Rhodospirillales</taxon>
        <taxon>Rhodospirillaceae</taxon>
        <taxon>Aerophototrophica</taxon>
    </lineage>
</organism>
<dbReference type="Proteomes" id="UP000501891">
    <property type="component" value="Chromosome"/>
</dbReference>
<reference evidence="3" key="1">
    <citation type="submission" date="2020-04" db="EMBL/GenBank/DDBJ databases">
        <title>A desert anoxygenic phototrophic bacterium fixes CO2 using RubisCO under aerobic conditions.</title>
        <authorList>
            <person name="Tang K."/>
        </authorList>
    </citation>
    <scope>NUCLEOTIDE SEQUENCE [LARGE SCALE GENOMIC DNA]</scope>
    <source>
        <strain evidence="3">MIMtkB3</strain>
    </source>
</reference>
<dbReference type="EMBL" id="CP051775">
    <property type="protein sequence ID" value="QJE72352.1"/>
    <property type="molecule type" value="Genomic_DNA"/>
</dbReference>
<dbReference type="InterPro" id="IPR009057">
    <property type="entry name" value="Homeodomain-like_sf"/>
</dbReference>
<dbReference type="GO" id="GO:0015074">
    <property type="term" value="P:DNA integration"/>
    <property type="evidence" value="ECO:0007669"/>
    <property type="project" value="InterPro"/>
</dbReference>
<accession>A0A858R4V0</accession>
<name>A0A858R4V0_9PROT</name>
<evidence type="ECO:0000259" key="2">
    <source>
        <dbReference type="PROSITE" id="PS50994"/>
    </source>
</evidence>
<dbReference type="InterPro" id="IPR015378">
    <property type="entry name" value="Transposase-like_Mu_C"/>
</dbReference>
<dbReference type="SUPFAM" id="SSF46689">
    <property type="entry name" value="Homeodomain-like"/>
    <property type="match status" value="1"/>
</dbReference>
<proteinExistence type="predicted"/>
<dbReference type="Gene3D" id="3.30.420.10">
    <property type="entry name" value="Ribonuclease H-like superfamily/Ribonuclease H"/>
    <property type="match status" value="1"/>
</dbReference>
<dbReference type="KEGG" id="acru:HHL28_03890"/>
<dbReference type="InterPro" id="IPR012337">
    <property type="entry name" value="RNaseH-like_sf"/>
</dbReference>
<feature type="compositionally biased region" description="Basic and acidic residues" evidence="1">
    <location>
        <begin position="580"/>
        <end position="591"/>
    </location>
</feature>